<dbReference type="EMBL" id="JAZHXI010000001">
    <property type="protein sequence ID" value="KAL2075912.1"/>
    <property type="molecule type" value="Genomic_DNA"/>
</dbReference>
<evidence type="ECO:0000256" key="6">
    <source>
        <dbReference type="RuleBase" id="RU000461"/>
    </source>
</evidence>
<dbReference type="Pfam" id="PF00067">
    <property type="entry name" value="p450"/>
    <property type="match status" value="1"/>
</dbReference>
<sequence>MGLFISIFDLPFLPPIVLLPLLLSLTLILIILPLYRLYMHPLSHIPGPPLWIISRLPFAYNLVLGRLPYTISSIHAKYGPVVRLAPNEISFITEEAWDDIYTVQKGMDGRRIQMQKDPLLFLRPEEGSFDMLFEYDDKEHARHRRIFSHAFSNRTLREQEPIIQQHISKMVGKLSEVCDKRVDMSAWFNYVLFDTVGDLVVGETFDCLETQSLHPWAKTFFSFAKGITIMGMTQRFWPLTPILMFFVPEEMQEAETELRVFTKDRVEARLAKTDAKKDIISHIKPHLFPLPSTQTITPTELYHNTQILVVGGSETTATTLSGALYFLLSNPRTLTLLTHELRTLFPTSDSITLSSIRSAPHLTAVLHETFRLFSPFAGLLRRITPKEGCVSSGVYVPGNTTVAVNSYAASHSGGNFHDAEMFVPERWLEPRDPATVYPDGYDEDSFMGDRKGVVRPFGVGPRNCVGMKLGRAVLALVAARLVWGFDFEFVDVEEGGRWMEGVEVYVWYERPPLMCRLKPRGKGGNAVDG</sequence>
<evidence type="ECO:0000256" key="5">
    <source>
        <dbReference type="ARBA" id="ARBA00023004"/>
    </source>
</evidence>
<dbReference type="InterPro" id="IPR036396">
    <property type="entry name" value="Cyt_P450_sf"/>
</dbReference>
<evidence type="ECO:0000256" key="4">
    <source>
        <dbReference type="ARBA" id="ARBA00022723"/>
    </source>
</evidence>
<dbReference type="PROSITE" id="PS00086">
    <property type="entry name" value="CYTOCHROME_P450"/>
    <property type="match status" value="1"/>
</dbReference>
<evidence type="ECO:0000256" key="7">
    <source>
        <dbReference type="SAM" id="Phobius"/>
    </source>
</evidence>
<keyword evidence="7" id="KW-0472">Membrane</keyword>
<keyword evidence="7" id="KW-0812">Transmembrane</keyword>
<keyword evidence="6" id="KW-0503">Monooxygenase</keyword>
<evidence type="ECO:0000256" key="2">
    <source>
        <dbReference type="ARBA" id="ARBA00010617"/>
    </source>
</evidence>
<reference evidence="8 9" key="1">
    <citation type="journal article" date="2024" name="Commun. Biol.">
        <title>Comparative genomic analysis of thermophilic fungi reveals convergent evolutionary adaptations and gene losses.</title>
        <authorList>
            <person name="Steindorff A.S."/>
            <person name="Aguilar-Pontes M.V."/>
            <person name="Robinson A.J."/>
            <person name="Andreopoulos B."/>
            <person name="LaButti K."/>
            <person name="Kuo A."/>
            <person name="Mondo S."/>
            <person name="Riley R."/>
            <person name="Otillar R."/>
            <person name="Haridas S."/>
            <person name="Lipzen A."/>
            <person name="Grimwood J."/>
            <person name="Schmutz J."/>
            <person name="Clum A."/>
            <person name="Reid I.D."/>
            <person name="Moisan M.C."/>
            <person name="Butler G."/>
            <person name="Nguyen T.T.M."/>
            <person name="Dewar K."/>
            <person name="Conant G."/>
            <person name="Drula E."/>
            <person name="Henrissat B."/>
            <person name="Hansel C."/>
            <person name="Singer S."/>
            <person name="Hutchinson M.I."/>
            <person name="de Vries R.P."/>
            <person name="Natvig D.O."/>
            <person name="Powell A.J."/>
            <person name="Tsang A."/>
            <person name="Grigoriev I.V."/>
        </authorList>
    </citation>
    <scope>NUCLEOTIDE SEQUENCE [LARGE SCALE GENOMIC DNA]</scope>
    <source>
        <strain evidence="8 9">CBS 494.80</strain>
    </source>
</reference>
<keyword evidence="5 6" id="KW-0408">Iron</keyword>
<name>A0ABR4D188_9HELO</name>
<dbReference type="InterPro" id="IPR050121">
    <property type="entry name" value="Cytochrome_P450_monoxygenase"/>
</dbReference>
<keyword evidence="6" id="KW-0560">Oxidoreductase</keyword>
<keyword evidence="3 6" id="KW-0349">Heme</keyword>
<evidence type="ECO:0000313" key="8">
    <source>
        <dbReference type="EMBL" id="KAL2075912.1"/>
    </source>
</evidence>
<dbReference type="PRINTS" id="PR00463">
    <property type="entry name" value="EP450I"/>
</dbReference>
<gene>
    <name evidence="8" type="ORF">VTL71DRAFT_855</name>
</gene>
<keyword evidence="7" id="KW-1133">Transmembrane helix</keyword>
<keyword evidence="9" id="KW-1185">Reference proteome</keyword>
<evidence type="ECO:0000256" key="1">
    <source>
        <dbReference type="ARBA" id="ARBA00001971"/>
    </source>
</evidence>
<dbReference type="PANTHER" id="PTHR24305">
    <property type="entry name" value="CYTOCHROME P450"/>
    <property type="match status" value="1"/>
</dbReference>
<organism evidence="8 9">
    <name type="scientific">Oculimacula yallundae</name>
    <dbReference type="NCBI Taxonomy" id="86028"/>
    <lineage>
        <taxon>Eukaryota</taxon>
        <taxon>Fungi</taxon>
        <taxon>Dikarya</taxon>
        <taxon>Ascomycota</taxon>
        <taxon>Pezizomycotina</taxon>
        <taxon>Leotiomycetes</taxon>
        <taxon>Helotiales</taxon>
        <taxon>Ploettnerulaceae</taxon>
        <taxon>Oculimacula</taxon>
    </lineage>
</organism>
<dbReference type="InterPro" id="IPR001128">
    <property type="entry name" value="Cyt_P450"/>
</dbReference>
<comment type="caution">
    <text evidence="8">The sequence shown here is derived from an EMBL/GenBank/DDBJ whole genome shotgun (WGS) entry which is preliminary data.</text>
</comment>
<dbReference type="Gene3D" id="1.10.630.10">
    <property type="entry name" value="Cytochrome P450"/>
    <property type="match status" value="1"/>
</dbReference>
<evidence type="ECO:0000313" key="9">
    <source>
        <dbReference type="Proteomes" id="UP001595075"/>
    </source>
</evidence>
<dbReference type="Proteomes" id="UP001595075">
    <property type="component" value="Unassembled WGS sequence"/>
</dbReference>
<comment type="cofactor">
    <cofactor evidence="1">
        <name>heme</name>
        <dbReference type="ChEBI" id="CHEBI:30413"/>
    </cofactor>
</comment>
<dbReference type="InterPro" id="IPR002401">
    <property type="entry name" value="Cyt_P450_E_grp-I"/>
</dbReference>
<evidence type="ECO:0008006" key="10">
    <source>
        <dbReference type="Google" id="ProtNLM"/>
    </source>
</evidence>
<dbReference type="CDD" id="cd11058">
    <property type="entry name" value="CYP60B-like"/>
    <property type="match status" value="1"/>
</dbReference>
<comment type="similarity">
    <text evidence="2 6">Belongs to the cytochrome P450 family.</text>
</comment>
<proteinExistence type="inferred from homology"/>
<protein>
    <recommendedName>
        <fullName evidence="10">Cytochrome P450</fullName>
    </recommendedName>
</protein>
<dbReference type="InterPro" id="IPR017972">
    <property type="entry name" value="Cyt_P450_CS"/>
</dbReference>
<accession>A0ABR4D188</accession>
<dbReference type="PANTHER" id="PTHR24305:SF210">
    <property type="entry name" value="CYTOCHROME P450 MONOOXYGENASE ASQL-RELATED"/>
    <property type="match status" value="1"/>
</dbReference>
<dbReference type="SUPFAM" id="SSF48264">
    <property type="entry name" value="Cytochrome P450"/>
    <property type="match status" value="1"/>
</dbReference>
<keyword evidence="4 6" id="KW-0479">Metal-binding</keyword>
<evidence type="ECO:0000256" key="3">
    <source>
        <dbReference type="ARBA" id="ARBA00022617"/>
    </source>
</evidence>
<dbReference type="PRINTS" id="PR00385">
    <property type="entry name" value="P450"/>
</dbReference>
<feature type="transmembrane region" description="Helical" evidence="7">
    <location>
        <begin position="12"/>
        <end position="35"/>
    </location>
</feature>